<dbReference type="OrthoDB" id="8179045at2759"/>
<gene>
    <name evidence="2" type="ORF">c0_g1_i1</name>
</gene>
<accession>A0A0K8URA1</accession>
<protein>
    <submittedName>
        <fullName evidence="2">Uncharacterized protein</fullName>
    </submittedName>
</protein>
<dbReference type="EMBL" id="GDHF01023203">
    <property type="protein sequence ID" value="JAI29111.1"/>
    <property type="molecule type" value="Transcribed_RNA"/>
</dbReference>
<dbReference type="AlphaFoldDB" id="A0A0K8URA1"/>
<reference evidence="2" key="1">
    <citation type="submission" date="2015-06" db="EMBL/GenBank/DDBJ databases">
        <authorList>
            <person name="Hoefler B.C."/>
            <person name="Straight P.D."/>
        </authorList>
    </citation>
    <scope>NUCLEOTIDE SEQUENCE</scope>
</reference>
<evidence type="ECO:0000256" key="1">
    <source>
        <dbReference type="SAM" id="SignalP"/>
    </source>
</evidence>
<evidence type="ECO:0000313" key="2">
    <source>
        <dbReference type="EMBL" id="JAI29111.1"/>
    </source>
</evidence>
<keyword evidence="1" id="KW-0732">Signal</keyword>
<name>A0A0K8URA1_BACLA</name>
<feature type="chain" id="PRO_5005521360" evidence="1">
    <location>
        <begin position="25"/>
        <end position="145"/>
    </location>
</feature>
<sequence>MVSTKVWLMSCLVATTLLYSPASAKCNTCSVNGIACLSDSSFLICHKGVPDSSQVFQCPAGEVCVSHSLKRCVPGSVSSADCAADQNACGACNGNKLFTCLTPTTFAQCNSTALLRSVVGSCPSGLTCDSSRPEICVLGGAECSR</sequence>
<organism evidence="2">
    <name type="scientific">Bactrocera latifrons</name>
    <name type="common">Malaysian fruit fly</name>
    <name type="synonym">Chaetodacus latifrons</name>
    <dbReference type="NCBI Taxonomy" id="174628"/>
    <lineage>
        <taxon>Eukaryota</taxon>
        <taxon>Metazoa</taxon>
        <taxon>Ecdysozoa</taxon>
        <taxon>Arthropoda</taxon>
        <taxon>Hexapoda</taxon>
        <taxon>Insecta</taxon>
        <taxon>Pterygota</taxon>
        <taxon>Neoptera</taxon>
        <taxon>Endopterygota</taxon>
        <taxon>Diptera</taxon>
        <taxon>Brachycera</taxon>
        <taxon>Muscomorpha</taxon>
        <taxon>Tephritoidea</taxon>
        <taxon>Tephritidae</taxon>
        <taxon>Bactrocera</taxon>
        <taxon>Bactrocera</taxon>
    </lineage>
</organism>
<proteinExistence type="predicted"/>
<feature type="signal peptide" evidence="1">
    <location>
        <begin position="1"/>
        <end position="24"/>
    </location>
</feature>